<evidence type="ECO:0000313" key="3">
    <source>
        <dbReference type="Proteomes" id="UP000002007"/>
    </source>
</evidence>
<keyword evidence="1" id="KW-1133">Transmembrane helix</keyword>
<evidence type="ECO:0008006" key="4">
    <source>
        <dbReference type="Google" id="ProtNLM"/>
    </source>
</evidence>
<dbReference type="EMBL" id="CP000910">
    <property type="protein sequence ID" value="ABY21983.1"/>
    <property type="molecule type" value="Genomic_DNA"/>
</dbReference>
<evidence type="ECO:0000313" key="2">
    <source>
        <dbReference type="EMBL" id="ABY21983.1"/>
    </source>
</evidence>
<feature type="transmembrane region" description="Helical" evidence="1">
    <location>
        <begin position="270"/>
        <end position="289"/>
    </location>
</feature>
<gene>
    <name evidence="2" type="ordered locus">RSal33209_0227</name>
</gene>
<proteinExistence type="predicted"/>
<dbReference type="InterPro" id="IPR045931">
    <property type="entry name" value="DUF6350"/>
</dbReference>
<feature type="transmembrane region" description="Helical" evidence="1">
    <location>
        <begin position="139"/>
        <end position="160"/>
    </location>
</feature>
<keyword evidence="3" id="KW-1185">Reference proteome</keyword>
<feature type="transmembrane region" description="Helical" evidence="1">
    <location>
        <begin position="42"/>
        <end position="62"/>
    </location>
</feature>
<dbReference type="AlphaFoldDB" id="A9WLV7"/>
<dbReference type="HOGENOM" id="CLU_033238_3_1_11"/>
<feature type="transmembrane region" description="Helical" evidence="1">
    <location>
        <begin position="228"/>
        <end position="250"/>
    </location>
</feature>
<dbReference type="Pfam" id="PF19877">
    <property type="entry name" value="DUF6350"/>
    <property type="match status" value="1"/>
</dbReference>
<feature type="transmembrane region" description="Helical" evidence="1">
    <location>
        <begin position="417"/>
        <end position="439"/>
    </location>
</feature>
<name>A9WLV7_RENSM</name>
<feature type="transmembrane region" description="Helical" evidence="1">
    <location>
        <begin position="370"/>
        <end position="397"/>
    </location>
</feature>
<feature type="transmembrane region" description="Helical" evidence="1">
    <location>
        <begin position="172"/>
        <end position="189"/>
    </location>
</feature>
<reference evidence="3" key="1">
    <citation type="journal article" date="2008" name="J. Bacteriol.">
        <title>Genome sequence of the fish pathogen Renibacterium salmoninarum suggests reductive evolution away from an environmental Arthrobacter ancestor.</title>
        <authorList>
            <person name="Wiens G.D."/>
            <person name="Rockey D.D."/>
            <person name="Wu Z."/>
            <person name="Chang J."/>
            <person name="Levy R."/>
            <person name="Crane S."/>
            <person name="Chen D.S."/>
            <person name="Capri G.R."/>
            <person name="Burnett J.R."/>
            <person name="Sudheesh P.S."/>
            <person name="Schipma M.J."/>
            <person name="Burd H."/>
            <person name="Bhattacharyya A."/>
            <person name="Rhodes L.D."/>
            <person name="Kaul R."/>
            <person name="Strom M.S."/>
        </authorList>
    </citation>
    <scope>NUCLEOTIDE SEQUENCE [LARGE SCALE GENOMIC DNA]</scope>
    <source>
        <strain evidence="3">ATCC 33209 / DSM 20767 / JCM 11484 / NBRC 15589 / NCIMB 2235</strain>
    </source>
</reference>
<dbReference type="eggNOG" id="COG3266">
    <property type="taxonomic scope" value="Bacteria"/>
</dbReference>
<keyword evidence="1" id="KW-0812">Transmembrane</keyword>
<feature type="transmembrane region" description="Helical" evidence="1">
    <location>
        <begin position="296"/>
        <end position="322"/>
    </location>
</feature>
<dbReference type="KEGG" id="rsa:RSal33209_0227"/>
<dbReference type="Proteomes" id="UP000002007">
    <property type="component" value="Chromosome"/>
</dbReference>
<accession>A9WLV7</accession>
<sequence length="460" mass="47917">MRRGPEGSKPDHGTMDLMRITKGQSGQRGIAMPLWLQGVFESLQLSVIVAVLVLLPIGAVFLSGGFGNPAAGEVAQLGGQAWLLIHGVPLNLTMAAGASSGSVQSGALTLVPLGLALIPFFLAWRAGRRLARASYSDQLWQALFGAAALYAVLGLATGYICRTQVASADLAPAALIPLIPVLLGLVIGARREAGSWGRLIGVDAAERMARTSQVSRWTGSYLWSATRAAFLAVIVVMGLAALLFAINLAVHWADVVAVYEGLKAGPMGSAALTLAQLGYFPNLAVWTMAWSSGSGFALGVGSTVGPLGTVVAPIPAIPILAALPVGQLSWGVLALVLPIGAGVVAGWWFLREGENHFDDWLSIRIHQRWLSASLSTIGLAAVIGAATAVFTGILAWLSQGSVGIGRLTDVGPEALATAAWLGCEAAIGVLIGYAVAPWLEGARQRKSVRQDFDPFQDQTH</sequence>
<feature type="transmembrane region" description="Helical" evidence="1">
    <location>
        <begin position="107"/>
        <end position="127"/>
    </location>
</feature>
<organism evidence="2 3">
    <name type="scientific">Renibacterium salmoninarum (strain ATCC 33209 / DSM 20767 / JCM 11484 / NBRC 15589 / NCIMB 2235)</name>
    <dbReference type="NCBI Taxonomy" id="288705"/>
    <lineage>
        <taxon>Bacteria</taxon>
        <taxon>Bacillati</taxon>
        <taxon>Actinomycetota</taxon>
        <taxon>Actinomycetes</taxon>
        <taxon>Micrococcales</taxon>
        <taxon>Micrococcaceae</taxon>
        <taxon>Renibacterium</taxon>
    </lineage>
</organism>
<dbReference type="STRING" id="288705.RSal33209_0227"/>
<keyword evidence="1" id="KW-0472">Membrane</keyword>
<feature type="transmembrane region" description="Helical" evidence="1">
    <location>
        <begin position="328"/>
        <end position="350"/>
    </location>
</feature>
<evidence type="ECO:0000256" key="1">
    <source>
        <dbReference type="SAM" id="Phobius"/>
    </source>
</evidence>
<protein>
    <recommendedName>
        <fullName evidence="4">Integral membrane protein</fullName>
    </recommendedName>
</protein>